<dbReference type="InterPro" id="IPR001697">
    <property type="entry name" value="Pyr_Knase"/>
</dbReference>
<evidence type="ECO:0000256" key="12">
    <source>
        <dbReference type="ARBA" id="ARBA00023152"/>
    </source>
</evidence>
<keyword evidence="11 15" id="KW-0460">Magnesium</keyword>
<evidence type="ECO:0000256" key="3">
    <source>
        <dbReference type="ARBA" id="ARBA00004997"/>
    </source>
</evidence>
<evidence type="ECO:0000256" key="2">
    <source>
        <dbReference type="ARBA" id="ARBA00001958"/>
    </source>
</evidence>
<dbReference type="InterPro" id="IPR015813">
    <property type="entry name" value="Pyrv/PenolPyrv_kinase-like_dom"/>
</dbReference>
<dbReference type="EC" id="2.7.1.40" evidence="5 14"/>
<dbReference type="NCBIfam" id="NF004491">
    <property type="entry name" value="PRK05826.1"/>
    <property type="match status" value="1"/>
</dbReference>
<dbReference type="GO" id="GO:0030955">
    <property type="term" value="F:potassium ion binding"/>
    <property type="evidence" value="ECO:0007669"/>
    <property type="project" value="UniProtKB-UniRule"/>
</dbReference>
<dbReference type="PRINTS" id="PR01050">
    <property type="entry name" value="PYRUVTKNASE"/>
</dbReference>
<evidence type="ECO:0000313" key="18">
    <source>
        <dbReference type="Proteomes" id="UP000178735"/>
    </source>
</evidence>
<evidence type="ECO:0000256" key="15">
    <source>
        <dbReference type="RuleBase" id="RU000504"/>
    </source>
</evidence>
<gene>
    <name evidence="17" type="ORF">A2008_09750</name>
</gene>
<dbReference type="SUPFAM" id="SSF52935">
    <property type="entry name" value="PK C-terminal domain-like"/>
    <property type="match status" value="1"/>
</dbReference>
<comment type="similarity">
    <text evidence="4 15">Belongs to the pyruvate kinase family.</text>
</comment>
<reference evidence="17 18" key="1">
    <citation type="journal article" date="2016" name="Nat. Commun.">
        <title>Thousands of microbial genomes shed light on interconnected biogeochemical processes in an aquifer system.</title>
        <authorList>
            <person name="Anantharaman K."/>
            <person name="Brown C.T."/>
            <person name="Hug L.A."/>
            <person name="Sharon I."/>
            <person name="Castelle C.J."/>
            <person name="Probst A.J."/>
            <person name="Thomas B.C."/>
            <person name="Singh A."/>
            <person name="Wilkins M.J."/>
            <person name="Karaoz U."/>
            <person name="Brodie E.L."/>
            <person name="Williams K.H."/>
            <person name="Hubbard S.S."/>
            <person name="Banfield J.F."/>
        </authorList>
    </citation>
    <scope>NUCLEOTIDE SEQUENCE [LARGE SCALE GENOMIC DNA]</scope>
</reference>
<keyword evidence="7" id="KW-0479">Metal-binding</keyword>
<keyword evidence="13 17" id="KW-0670">Pyruvate</keyword>
<dbReference type="SUPFAM" id="SSF54862">
    <property type="entry name" value="4Fe-4S ferredoxins"/>
    <property type="match status" value="1"/>
</dbReference>
<dbReference type="EMBL" id="MGFH01000246">
    <property type="protein sequence ID" value="OGM00927.1"/>
    <property type="molecule type" value="Genomic_DNA"/>
</dbReference>
<dbReference type="GO" id="GO:0016301">
    <property type="term" value="F:kinase activity"/>
    <property type="evidence" value="ECO:0007669"/>
    <property type="project" value="UniProtKB-KW"/>
</dbReference>
<dbReference type="NCBIfam" id="NF004978">
    <property type="entry name" value="PRK06354.1"/>
    <property type="match status" value="1"/>
</dbReference>
<comment type="cofactor">
    <cofactor evidence="2">
        <name>K(+)</name>
        <dbReference type="ChEBI" id="CHEBI:29103"/>
    </cofactor>
</comment>
<evidence type="ECO:0000256" key="5">
    <source>
        <dbReference type="ARBA" id="ARBA00012142"/>
    </source>
</evidence>
<dbReference type="FunFam" id="3.20.20.60:FF:000025">
    <property type="entry name" value="Pyruvate kinase"/>
    <property type="match status" value="1"/>
</dbReference>
<evidence type="ECO:0000313" key="17">
    <source>
        <dbReference type="EMBL" id="OGM00927.1"/>
    </source>
</evidence>
<dbReference type="Gene3D" id="3.20.20.60">
    <property type="entry name" value="Phosphoenolpyruvate-binding domains"/>
    <property type="match status" value="1"/>
</dbReference>
<dbReference type="STRING" id="1817813.A2008_09750"/>
<dbReference type="NCBIfam" id="TIGR01064">
    <property type="entry name" value="pyruv_kin"/>
    <property type="match status" value="1"/>
</dbReference>
<keyword evidence="9 15" id="KW-0418">Kinase</keyword>
<dbReference type="GO" id="GO:0004743">
    <property type="term" value="F:pyruvate kinase activity"/>
    <property type="evidence" value="ECO:0007669"/>
    <property type="project" value="UniProtKB-UniRule"/>
</dbReference>
<evidence type="ECO:0000256" key="6">
    <source>
        <dbReference type="ARBA" id="ARBA00022679"/>
    </source>
</evidence>
<dbReference type="InterPro" id="IPR011037">
    <property type="entry name" value="Pyrv_Knase-like_insert_dom_sf"/>
</dbReference>
<keyword evidence="8" id="KW-0547">Nucleotide-binding</keyword>
<keyword evidence="12 15" id="KW-0324">Glycolysis</keyword>
<dbReference type="SUPFAM" id="SSF50800">
    <property type="entry name" value="PK beta-barrel domain-like"/>
    <property type="match status" value="1"/>
</dbReference>
<accession>A0A1F7WEE4</accession>
<feature type="domain" description="4Fe-4S ferredoxin-type" evidence="16">
    <location>
        <begin position="498"/>
        <end position="527"/>
    </location>
</feature>
<dbReference type="Pfam" id="PF02887">
    <property type="entry name" value="PK_C"/>
    <property type="match status" value="1"/>
</dbReference>
<dbReference type="AlphaFoldDB" id="A0A1F7WEE4"/>
<evidence type="ECO:0000256" key="8">
    <source>
        <dbReference type="ARBA" id="ARBA00022741"/>
    </source>
</evidence>
<dbReference type="SUPFAM" id="SSF51621">
    <property type="entry name" value="Phosphoenolpyruvate/pyruvate domain"/>
    <property type="match status" value="1"/>
</dbReference>
<dbReference type="InterPro" id="IPR015795">
    <property type="entry name" value="Pyrv_Knase_C"/>
</dbReference>
<evidence type="ECO:0000256" key="13">
    <source>
        <dbReference type="ARBA" id="ARBA00023317"/>
    </source>
</evidence>
<comment type="cofactor">
    <cofactor evidence="1">
        <name>Mg(2+)</name>
        <dbReference type="ChEBI" id="CHEBI:18420"/>
    </cofactor>
</comment>
<dbReference type="PROSITE" id="PS51379">
    <property type="entry name" value="4FE4S_FER_2"/>
    <property type="match status" value="1"/>
</dbReference>
<dbReference type="GO" id="GO:0000287">
    <property type="term" value="F:magnesium ion binding"/>
    <property type="evidence" value="ECO:0007669"/>
    <property type="project" value="UniProtKB-UniRule"/>
</dbReference>
<comment type="pathway">
    <text evidence="3 15">Carbohydrate degradation; glycolysis; pyruvate from D-glyceraldehyde 3-phosphate: step 5/5.</text>
</comment>
<organism evidence="17 18">
    <name type="scientific">Candidatus Wallbacteria bacterium GWC2_49_35</name>
    <dbReference type="NCBI Taxonomy" id="1817813"/>
    <lineage>
        <taxon>Bacteria</taxon>
        <taxon>Candidatus Walliibacteriota</taxon>
    </lineage>
</organism>
<evidence type="ECO:0000256" key="9">
    <source>
        <dbReference type="ARBA" id="ARBA00022777"/>
    </source>
</evidence>
<evidence type="ECO:0000259" key="16">
    <source>
        <dbReference type="PROSITE" id="PS51379"/>
    </source>
</evidence>
<dbReference type="Gene3D" id="3.30.70.20">
    <property type="match status" value="1"/>
</dbReference>
<evidence type="ECO:0000256" key="11">
    <source>
        <dbReference type="ARBA" id="ARBA00022842"/>
    </source>
</evidence>
<dbReference type="InterPro" id="IPR017896">
    <property type="entry name" value="4Fe4S_Fe-S-bd"/>
</dbReference>
<evidence type="ECO:0000256" key="4">
    <source>
        <dbReference type="ARBA" id="ARBA00008663"/>
    </source>
</evidence>
<keyword evidence="10" id="KW-0067">ATP-binding</keyword>
<dbReference type="InterPro" id="IPR036918">
    <property type="entry name" value="Pyrv_Knase_C_sf"/>
</dbReference>
<dbReference type="Gene3D" id="2.40.33.10">
    <property type="entry name" value="PK beta-barrel domain-like"/>
    <property type="match status" value="1"/>
</dbReference>
<evidence type="ECO:0000256" key="1">
    <source>
        <dbReference type="ARBA" id="ARBA00001946"/>
    </source>
</evidence>
<dbReference type="InterPro" id="IPR040442">
    <property type="entry name" value="Pyrv_kinase-like_dom_sf"/>
</dbReference>
<dbReference type="Gene3D" id="3.40.1380.20">
    <property type="entry name" value="Pyruvate kinase, C-terminal domain"/>
    <property type="match status" value="1"/>
</dbReference>
<keyword evidence="6 15" id="KW-0808">Transferase</keyword>
<proteinExistence type="inferred from homology"/>
<comment type="catalytic activity">
    <reaction evidence="15">
        <text>pyruvate + ATP = phosphoenolpyruvate + ADP + H(+)</text>
        <dbReference type="Rhea" id="RHEA:18157"/>
        <dbReference type="ChEBI" id="CHEBI:15361"/>
        <dbReference type="ChEBI" id="CHEBI:15378"/>
        <dbReference type="ChEBI" id="CHEBI:30616"/>
        <dbReference type="ChEBI" id="CHEBI:58702"/>
        <dbReference type="ChEBI" id="CHEBI:456216"/>
        <dbReference type="EC" id="2.7.1.40"/>
    </reaction>
</comment>
<dbReference type="UniPathway" id="UPA00109">
    <property type="reaction ID" value="UER00188"/>
</dbReference>
<evidence type="ECO:0000256" key="7">
    <source>
        <dbReference type="ARBA" id="ARBA00022723"/>
    </source>
</evidence>
<sequence>MFNLTKIICTIGPSSGNPATITRLMEAGMDVARLNFSHGTHESHLANITMIRQAAKELGCRTAILADLQGPKIRVSKLPDSKPITLTDGAEVTITTRENCFGPDIIPTIYKNLPLDVKAGSTILLDDGLLELKVIEVKSATDILCRVTKGGLLKEKKGINLPDASVSAPPVTEKDFEDLEFALANGVDYVALSFVRHASDIENVKRFIHKKSMNTPVVAKIERPEAVVNIDSILKAADAVMVARGDMGVELAPEKVPRIQKSIIQKCNLEGKPVIVATQMLESMISNPRPTRAEASDIANAILDGTDAIMLSGETASGLYPVEAVKMMSAIAREVEPVIVSRDHELKTRVLNPLYGAADSLCYATGAAAAEIKAKLIVTYTESGSTALLVSKYRPRTPILAITMSEEIGRRVNLYWGVIPTVIEKAASTDRMMQLAEKAALDSGFASPGDYIIITGGVPVGQSGSTNLMKVHKIGLSSAGAAAADRRRVTASCPETGTAVCIDPEKCVGCGICVSCCPFKIFGYQNNKIFINSENVGGCAAEKMCVKKCPAGAISVTVNKND</sequence>
<evidence type="ECO:0000256" key="14">
    <source>
        <dbReference type="NCBIfam" id="TIGR01064"/>
    </source>
</evidence>
<evidence type="ECO:0000256" key="10">
    <source>
        <dbReference type="ARBA" id="ARBA00022840"/>
    </source>
</evidence>
<protein>
    <recommendedName>
        <fullName evidence="5 14">Pyruvate kinase</fullName>
        <ecNumber evidence="5 14">2.7.1.40</ecNumber>
    </recommendedName>
</protein>
<dbReference type="FunFam" id="2.40.33.10:FF:000001">
    <property type="entry name" value="Pyruvate kinase"/>
    <property type="match status" value="1"/>
</dbReference>
<dbReference type="InterPro" id="IPR015806">
    <property type="entry name" value="Pyrv_Knase_insert_dom_sf"/>
</dbReference>
<dbReference type="Pfam" id="PF00224">
    <property type="entry name" value="PK"/>
    <property type="match status" value="1"/>
</dbReference>
<dbReference type="GO" id="GO:0005524">
    <property type="term" value="F:ATP binding"/>
    <property type="evidence" value="ECO:0007669"/>
    <property type="project" value="UniProtKB-KW"/>
</dbReference>
<dbReference type="Proteomes" id="UP000178735">
    <property type="component" value="Unassembled WGS sequence"/>
</dbReference>
<name>A0A1F7WEE4_9BACT</name>
<dbReference type="InterPro" id="IPR015793">
    <property type="entry name" value="Pyrv_Knase_brl"/>
</dbReference>
<comment type="caution">
    <text evidence="17">The sequence shown here is derived from an EMBL/GenBank/DDBJ whole genome shotgun (WGS) entry which is preliminary data.</text>
</comment>
<dbReference type="PANTHER" id="PTHR11817">
    <property type="entry name" value="PYRUVATE KINASE"/>
    <property type="match status" value="1"/>
</dbReference>